<dbReference type="Gene3D" id="1.10.10.1320">
    <property type="entry name" value="Anti-sigma factor, zinc-finger domain"/>
    <property type="match status" value="1"/>
</dbReference>
<organism evidence="2">
    <name type="scientific">uncultured Phycisphaerae bacterium</name>
    <dbReference type="NCBI Taxonomy" id="904963"/>
    <lineage>
        <taxon>Bacteria</taxon>
        <taxon>Pseudomonadati</taxon>
        <taxon>Planctomycetota</taxon>
        <taxon>Phycisphaerae</taxon>
        <taxon>environmental samples</taxon>
    </lineage>
</organism>
<gene>
    <name evidence="2" type="ORF">AVDCRST_MAG64-283</name>
</gene>
<proteinExistence type="predicted"/>
<dbReference type="Pfam" id="PF13490">
    <property type="entry name" value="zf-HC2"/>
    <property type="match status" value="1"/>
</dbReference>
<accession>A0A6J4N6H6</accession>
<dbReference type="EMBL" id="CADCUQ010000071">
    <property type="protein sequence ID" value="CAA9375641.1"/>
    <property type="molecule type" value="Genomic_DNA"/>
</dbReference>
<name>A0A6J4N6H6_9BACT</name>
<sequence>MAENSENIEAKLCAYVEGDLDDNDRAEIERHLEANPKHRHLLTELAATRDLLRYLPREHAPSELAESFNGQLER</sequence>
<feature type="domain" description="Putative zinc-finger" evidence="1">
    <location>
        <begin position="8"/>
        <end position="33"/>
    </location>
</feature>
<dbReference type="AlphaFoldDB" id="A0A6J4N6H6"/>
<protein>
    <recommendedName>
        <fullName evidence="1">Putative zinc-finger domain-containing protein</fullName>
    </recommendedName>
</protein>
<feature type="non-terminal residue" evidence="2">
    <location>
        <position position="74"/>
    </location>
</feature>
<dbReference type="InterPro" id="IPR041916">
    <property type="entry name" value="Anti_sigma_zinc_sf"/>
</dbReference>
<reference evidence="2" key="1">
    <citation type="submission" date="2020-02" db="EMBL/GenBank/DDBJ databases">
        <authorList>
            <person name="Meier V. D."/>
        </authorList>
    </citation>
    <scope>NUCLEOTIDE SEQUENCE</scope>
    <source>
        <strain evidence="2">AVDCRST_MAG64</strain>
    </source>
</reference>
<dbReference type="InterPro" id="IPR027383">
    <property type="entry name" value="Znf_put"/>
</dbReference>
<evidence type="ECO:0000313" key="2">
    <source>
        <dbReference type="EMBL" id="CAA9375641.1"/>
    </source>
</evidence>
<evidence type="ECO:0000259" key="1">
    <source>
        <dbReference type="Pfam" id="PF13490"/>
    </source>
</evidence>